<reference evidence="2" key="3">
    <citation type="journal article" date="2018" name="PLoS ONE">
        <title>The genus Borrelia reloaded.</title>
        <authorList>
            <person name="Margos G."/>
            <person name="Gofton A."/>
            <person name="Wibberg D."/>
            <person name="Dangel A."/>
            <person name="Marosevic D."/>
            <person name="Loh S.M."/>
            <person name="Oskam C."/>
            <person name="Fingerle V."/>
        </authorList>
    </citation>
    <scope>NUCLEOTIDE SEQUENCE</scope>
    <source>
        <strain evidence="2">PBi</strain>
    </source>
</reference>
<reference evidence="4" key="4">
    <citation type="submission" date="2018-04" db="EMBL/GenBank/DDBJ databases">
        <title>Whole Genome Assembly of Borrelia bavariensis PBi.</title>
        <authorList>
            <person name="Margos G."/>
        </authorList>
    </citation>
    <scope>NUCLEOTIDE SEQUENCE [LARGE SCALE GENOMIC DNA]</scope>
    <source>
        <strain evidence="4">PBi</strain>
        <plasmid evidence="4">lp54</plasmid>
    </source>
</reference>
<dbReference type="EMBL" id="CP028873">
    <property type="protein sequence ID" value="AZA27164.1"/>
    <property type="molecule type" value="Genomic_DNA"/>
</dbReference>
<dbReference type="Proteomes" id="UP000274630">
    <property type="component" value="Plasmid lp54"/>
</dbReference>
<dbReference type="OrthoDB" id="352302at2"/>
<name>A0A7I6GV91_BORGP</name>
<keyword evidence="4" id="KW-1185">Reference proteome</keyword>
<evidence type="ECO:0000313" key="1">
    <source>
        <dbReference type="EMBL" id="AAT93782.1"/>
    </source>
</evidence>
<evidence type="ECO:0000313" key="2">
    <source>
        <dbReference type="EMBL" id="AZA27164.1"/>
    </source>
</evidence>
<reference evidence="1 3" key="1">
    <citation type="journal article" date="2004" name="Nucleic Acids Res.">
        <title>Comparative analysis of the Borrelia garinii genome.</title>
        <authorList>
            <person name="Glockner G."/>
            <person name="Lehmann R."/>
            <person name="Romualdi A."/>
            <person name="Pradella S."/>
            <person name="Schulte-Spechtel U."/>
            <person name="Schilhabel M."/>
            <person name="Wilske B."/>
            <person name="Suhnel J."/>
            <person name="Platzer M."/>
        </authorList>
    </citation>
    <scope>NUCLEOTIDE SEQUENCE [LARGE SCALE GENOMIC DNA]</scope>
    <source>
        <strain evidence="3">ATCC BAA-2496 / DSM 23469 / PBi</strain>
        <strain evidence="1">PBi</strain>
        <plasmid evidence="3">lp54</plasmid>
    </source>
</reference>
<proteinExistence type="predicted"/>
<dbReference type="AlphaFoldDB" id="A0A7I6GV91"/>
<dbReference type="EMBL" id="CP000015">
    <property type="protein sequence ID" value="AAT93782.1"/>
    <property type="molecule type" value="Genomic_DNA"/>
</dbReference>
<protein>
    <submittedName>
        <fullName evidence="1">Uncharacterized protein</fullName>
    </submittedName>
</protein>
<evidence type="ECO:0000313" key="4">
    <source>
        <dbReference type="Proteomes" id="UP000274630"/>
    </source>
</evidence>
<reference evidence="1" key="2">
    <citation type="submission" date="2004-06" db="EMBL/GenBank/DDBJ databases">
        <authorList>
            <person name="Gloeckner G."/>
            <person name="Schilhabel M."/>
            <person name="Lehmann R."/>
            <person name="Platzer M."/>
        </authorList>
    </citation>
    <scope>NUCLEOTIDE SEQUENCE</scope>
    <source>
        <strain evidence="1">PBi</strain>
        <plasmid evidence="1">lp54</plasmid>
    </source>
</reference>
<keyword evidence="1" id="KW-0614">Plasmid</keyword>
<dbReference type="KEGG" id="bga:BGA23"/>
<gene>
    <name evidence="1" type="ordered locus">BGA23</name>
    <name evidence="2" type="ORF">DB299_04525</name>
</gene>
<dbReference type="Proteomes" id="UP000002276">
    <property type="component" value="Plasmid lp54"/>
</dbReference>
<sequence>MVKKKEMFKKDILLPAPILSCNMDRRGFIQEQETKIRKIVVTEQNEALKHLIKATSNNTSNESLLNIIMKGKNKIVFRAQKIRRFFKGLKTTVMPSNPAAPSP</sequence>
<evidence type="ECO:0000313" key="3">
    <source>
        <dbReference type="Proteomes" id="UP000002276"/>
    </source>
</evidence>
<accession>A0A7I6GV91</accession>
<organism evidence="1 3">
    <name type="scientific">Borrelia garinii subsp. bavariensis (strain ATCC BAA-2496 / DSM 23469 / PBi)</name>
    <name type="common">Borreliella bavariensis</name>
    <dbReference type="NCBI Taxonomy" id="290434"/>
    <lineage>
        <taxon>Bacteria</taxon>
        <taxon>Pseudomonadati</taxon>
        <taxon>Spirochaetota</taxon>
        <taxon>Spirochaetia</taxon>
        <taxon>Spirochaetales</taxon>
        <taxon>Borreliaceae</taxon>
        <taxon>Borreliella</taxon>
    </lineage>
</organism>
<geneLocation type="plasmid" evidence="3 4">
    <name>lp54</name>
</geneLocation>